<feature type="compositionally biased region" description="Low complexity" evidence="1">
    <location>
        <begin position="216"/>
        <end position="242"/>
    </location>
</feature>
<keyword evidence="2" id="KW-0472">Membrane</keyword>
<accession>A0A2G9GZQ4</accession>
<feature type="region of interest" description="Disordered" evidence="1">
    <location>
        <begin position="163"/>
        <end position="242"/>
    </location>
</feature>
<sequence length="242" mass="25784">MATAGTSKVILGATLAMFVTLAVVLSLVLVLLAELYCSLFFRRRQAKSSTTTATVNDDSENTHQPNSTPSLCNFYSQGVLRAPRSFLFPASATMDLEKQQPHLHIPNHNSSAPSSSYPWPIQESSPPSANTSGRTSTEQLIYICNPIYDNEANIRIISKIDTPFETPGSSPSRLETGEGSSTPPSSPTTTPPLTPMKKLPEQGTSVSLRDARSICPTGSDSNSNNDGISSSSSGSPCTSPSW</sequence>
<feature type="transmembrane region" description="Helical" evidence="2">
    <location>
        <begin position="15"/>
        <end position="37"/>
    </location>
</feature>
<feature type="region of interest" description="Disordered" evidence="1">
    <location>
        <begin position="50"/>
        <end position="69"/>
    </location>
</feature>
<keyword evidence="2" id="KW-1133">Transmembrane helix</keyword>
<keyword evidence="4" id="KW-1185">Reference proteome</keyword>
<dbReference type="EMBL" id="NKXS01003139">
    <property type="protein sequence ID" value="PIN10764.1"/>
    <property type="molecule type" value="Genomic_DNA"/>
</dbReference>
<comment type="caution">
    <text evidence="3">The sequence shown here is derived from an EMBL/GenBank/DDBJ whole genome shotgun (WGS) entry which is preliminary data.</text>
</comment>
<evidence type="ECO:0000313" key="3">
    <source>
        <dbReference type="EMBL" id="PIN10764.1"/>
    </source>
</evidence>
<evidence type="ECO:0000256" key="1">
    <source>
        <dbReference type="SAM" id="MobiDB-lite"/>
    </source>
</evidence>
<keyword evidence="2" id="KW-0812">Transmembrane</keyword>
<dbReference type="Proteomes" id="UP000231279">
    <property type="component" value="Unassembled WGS sequence"/>
</dbReference>
<proteinExistence type="predicted"/>
<reference evidence="4" key="1">
    <citation type="journal article" date="2018" name="Gigascience">
        <title>Genome assembly of the Pink Ipe (Handroanthus impetiginosus, Bignoniaceae), a highly valued, ecologically keystone Neotropical timber forest tree.</title>
        <authorList>
            <person name="Silva-Junior O.B."/>
            <person name="Grattapaglia D."/>
            <person name="Novaes E."/>
            <person name="Collevatti R.G."/>
        </authorList>
    </citation>
    <scope>NUCLEOTIDE SEQUENCE [LARGE SCALE GENOMIC DNA]</scope>
    <source>
        <strain evidence="4">cv. UFG-1</strain>
    </source>
</reference>
<gene>
    <name evidence="3" type="ORF">CDL12_16641</name>
</gene>
<feature type="region of interest" description="Disordered" evidence="1">
    <location>
        <begin position="103"/>
        <end position="134"/>
    </location>
</feature>
<name>A0A2G9GZQ4_9LAMI</name>
<organism evidence="3 4">
    <name type="scientific">Handroanthus impetiginosus</name>
    <dbReference type="NCBI Taxonomy" id="429701"/>
    <lineage>
        <taxon>Eukaryota</taxon>
        <taxon>Viridiplantae</taxon>
        <taxon>Streptophyta</taxon>
        <taxon>Embryophyta</taxon>
        <taxon>Tracheophyta</taxon>
        <taxon>Spermatophyta</taxon>
        <taxon>Magnoliopsida</taxon>
        <taxon>eudicotyledons</taxon>
        <taxon>Gunneridae</taxon>
        <taxon>Pentapetalae</taxon>
        <taxon>asterids</taxon>
        <taxon>lamiids</taxon>
        <taxon>Lamiales</taxon>
        <taxon>Bignoniaceae</taxon>
        <taxon>Crescentiina</taxon>
        <taxon>Tabebuia alliance</taxon>
        <taxon>Handroanthus</taxon>
    </lineage>
</organism>
<feature type="compositionally biased region" description="Pro residues" evidence="1">
    <location>
        <begin position="184"/>
        <end position="194"/>
    </location>
</feature>
<evidence type="ECO:0000313" key="4">
    <source>
        <dbReference type="Proteomes" id="UP000231279"/>
    </source>
</evidence>
<dbReference type="OrthoDB" id="680110at2759"/>
<evidence type="ECO:0000256" key="2">
    <source>
        <dbReference type="SAM" id="Phobius"/>
    </source>
</evidence>
<protein>
    <submittedName>
        <fullName evidence="3">Uncharacterized protein</fullName>
    </submittedName>
</protein>
<feature type="compositionally biased region" description="Polar residues" evidence="1">
    <location>
        <begin position="107"/>
        <end position="134"/>
    </location>
</feature>
<dbReference type="AlphaFoldDB" id="A0A2G9GZQ4"/>